<protein>
    <submittedName>
        <fullName evidence="4">Response regulator</fullName>
    </submittedName>
</protein>
<organism evidence="4 5">
    <name type="scientific">Sphingomonas citri</name>
    <dbReference type="NCBI Taxonomy" id="2862499"/>
    <lineage>
        <taxon>Bacteria</taxon>
        <taxon>Pseudomonadati</taxon>
        <taxon>Pseudomonadota</taxon>
        <taxon>Alphaproteobacteria</taxon>
        <taxon>Sphingomonadales</taxon>
        <taxon>Sphingomonadaceae</taxon>
        <taxon>Sphingomonas</taxon>
    </lineage>
</organism>
<dbReference type="PANTHER" id="PTHR44591:SF3">
    <property type="entry name" value="RESPONSE REGULATORY DOMAIN-CONTAINING PROTEIN"/>
    <property type="match status" value="1"/>
</dbReference>
<accession>A0ABS7BN84</accession>
<gene>
    <name evidence="4" type="ORF">KZ820_09775</name>
</gene>
<reference evidence="4 5" key="1">
    <citation type="submission" date="2021-07" db="EMBL/GenBank/DDBJ databases">
        <title>Sphingomonas sp.</title>
        <authorList>
            <person name="Feng G."/>
            <person name="Li J."/>
            <person name="Pan M."/>
        </authorList>
    </citation>
    <scope>NUCLEOTIDE SEQUENCE [LARGE SCALE GENOMIC DNA]</scope>
    <source>
        <strain evidence="4 5">RRHST34</strain>
    </source>
</reference>
<dbReference type="Gene3D" id="3.40.50.2300">
    <property type="match status" value="1"/>
</dbReference>
<feature type="domain" description="Response regulatory" evidence="3">
    <location>
        <begin position="4"/>
        <end position="119"/>
    </location>
</feature>
<keyword evidence="1 2" id="KW-0597">Phosphoprotein</keyword>
<dbReference type="InterPro" id="IPR001789">
    <property type="entry name" value="Sig_transdc_resp-reg_receiver"/>
</dbReference>
<dbReference type="PANTHER" id="PTHR44591">
    <property type="entry name" value="STRESS RESPONSE REGULATOR PROTEIN 1"/>
    <property type="match status" value="1"/>
</dbReference>
<dbReference type="Proteomes" id="UP000759103">
    <property type="component" value="Unassembled WGS sequence"/>
</dbReference>
<dbReference type="Pfam" id="PF00072">
    <property type="entry name" value="Response_reg"/>
    <property type="match status" value="1"/>
</dbReference>
<evidence type="ECO:0000256" key="2">
    <source>
        <dbReference type="PROSITE-ProRule" id="PRU00169"/>
    </source>
</evidence>
<dbReference type="RefSeq" id="WP_219748425.1">
    <property type="nucleotide sequence ID" value="NZ_JAHXZN010000002.1"/>
</dbReference>
<dbReference type="SMART" id="SM00448">
    <property type="entry name" value="REC"/>
    <property type="match status" value="1"/>
</dbReference>
<evidence type="ECO:0000256" key="1">
    <source>
        <dbReference type="ARBA" id="ARBA00022553"/>
    </source>
</evidence>
<dbReference type="InterPro" id="IPR050595">
    <property type="entry name" value="Bact_response_regulator"/>
</dbReference>
<keyword evidence="5" id="KW-1185">Reference proteome</keyword>
<sequence length="121" mass="12641">MPLRLLFVDDDPDIRTIVELALGLDPTIALRVAASAGEALNALAATQPDAALLDVSMPDMDGPALLAALHDRSPGLPVIFMTAHGREREVAALRAIGARGVIVKPFDPLSLSAQIRALLSG</sequence>
<evidence type="ECO:0000313" key="5">
    <source>
        <dbReference type="Proteomes" id="UP000759103"/>
    </source>
</evidence>
<evidence type="ECO:0000259" key="3">
    <source>
        <dbReference type="PROSITE" id="PS50110"/>
    </source>
</evidence>
<name>A0ABS7BN84_9SPHN</name>
<dbReference type="InterPro" id="IPR011006">
    <property type="entry name" value="CheY-like_superfamily"/>
</dbReference>
<dbReference type="EMBL" id="JAHXZN010000002">
    <property type="protein sequence ID" value="MBW6531021.1"/>
    <property type="molecule type" value="Genomic_DNA"/>
</dbReference>
<feature type="modified residue" description="4-aspartylphosphate" evidence="2">
    <location>
        <position position="54"/>
    </location>
</feature>
<dbReference type="SUPFAM" id="SSF52172">
    <property type="entry name" value="CheY-like"/>
    <property type="match status" value="1"/>
</dbReference>
<comment type="caution">
    <text evidence="4">The sequence shown here is derived from an EMBL/GenBank/DDBJ whole genome shotgun (WGS) entry which is preliminary data.</text>
</comment>
<proteinExistence type="predicted"/>
<evidence type="ECO:0000313" key="4">
    <source>
        <dbReference type="EMBL" id="MBW6531021.1"/>
    </source>
</evidence>
<dbReference type="PROSITE" id="PS50110">
    <property type="entry name" value="RESPONSE_REGULATORY"/>
    <property type="match status" value="1"/>
</dbReference>